<evidence type="ECO:0000313" key="2">
    <source>
        <dbReference type="EMBL" id="GFS35227.1"/>
    </source>
</evidence>
<reference evidence="2" key="1">
    <citation type="submission" date="2020-08" db="EMBL/GenBank/DDBJ databases">
        <title>Multicomponent nature underlies the extraordinary mechanical properties of spider dragline silk.</title>
        <authorList>
            <person name="Kono N."/>
            <person name="Nakamura H."/>
            <person name="Mori M."/>
            <person name="Yoshida Y."/>
            <person name="Ohtoshi R."/>
            <person name="Malay A.D."/>
            <person name="Moran D.A.P."/>
            <person name="Tomita M."/>
            <person name="Numata K."/>
            <person name="Arakawa K."/>
        </authorList>
    </citation>
    <scope>NUCLEOTIDE SEQUENCE</scope>
</reference>
<protein>
    <submittedName>
        <fullName evidence="2">Alpha-tocopherol transfer protein-like</fullName>
    </submittedName>
</protein>
<feature type="domain" description="CRAL-TRIO" evidence="1">
    <location>
        <begin position="1"/>
        <end position="57"/>
    </location>
</feature>
<accession>A0A8X6M9Y2</accession>
<evidence type="ECO:0000259" key="1">
    <source>
        <dbReference type="PROSITE" id="PS50191"/>
    </source>
</evidence>
<dbReference type="CDD" id="cd00170">
    <property type="entry name" value="SEC14"/>
    <property type="match status" value="1"/>
</dbReference>
<dbReference type="GO" id="GO:0016020">
    <property type="term" value="C:membrane"/>
    <property type="evidence" value="ECO:0007669"/>
    <property type="project" value="TreeGrafter"/>
</dbReference>
<dbReference type="PRINTS" id="PR00180">
    <property type="entry name" value="CRETINALDHBP"/>
</dbReference>
<name>A0A8X6M9Y2_NEPPI</name>
<dbReference type="InterPro" id="IPR036865">
    <property type="entry name" value="CRAL-TRIO_dom_sf"/>
</dbReference>
<dbReference type="PANTHER" id="PTHR10174">
    <property type="entry name" value="ALPHA-TOCOPHEROL TRANSFER PROTEIN-RELATED"/>
    <property type="match status" value="1"/>
</dbReference>
<organism evidence="2 3">
    <name type="scientific">Nephila pilipes</name>
    <name type="common">Giant wood spider</name>
    <name type="synonym">Nephila maculata</name>
    <dbReference type="NCBI Taxonomy" id="299642"/>
    <lineage>
        <taxon>Eukaryota</taxon>
        <taxon>Metazoa</taxon>
        <taxon>Ecdysozoa</taxon>
        <taxon>Arthropoda</taxon>
        <taxon>Chelicerata</taxon>
        <taxon>Arachnida</taxon>
        <taxon>Araneae</taxon>
        <taxon>Araneomorphae</taxon>
        <taxon>Entelegynae</taxon>
        <taxon>Araneoidea</taxon>
        <taxon>Nephilidae</taxon>
        <taxon>Nephila</taxon>
    </lineage>
</organism>
<proteinExistence type="predicted"/>
<dbReference type="Gene3D" id="3.40.525.10">
    <property type="entry name" value="CRAL-TRIO lipid binding domain"/>
    <property type="match status" value="1"/>
</dbReference>
<dbReference type="Proteomes" id="UP000887013">
    <property type="component" value="Unassembled WGS sequence"/>
</dbReference>
<dbReference type="PROSITE" id="PS50191">
    <property type="entry name" value="CRAL_TRIO"/>
    <property type="match status" value="1"/>
</dbReference>
<gene>
    <name evidence="2" type="primary">TTPAL_10</name>
    <name evidence="2" type="ORF">NPIL_573221</name>
</gene>
<comment type="caution">
    <text evidence="2">The sequence shown here is derived from an EMBL/GenBank/DDBJ whole genome shotgun (WGS) entry which is preliminary data.</text>
</comment>
<keyword evidence="3" id="KW-1185">Reference proteome</keyword>
<dbReference type="AlphaFoldDB" id="A0A8X6M9Y2"/>
<dbReference type="PANTHER" id="PTHR10174:SF130">
    <property type="entry name" value="ALPHA-TOCOPHEROL TRANSFER PROTEIN-LIKE"/>
    <property type="match status" value="1"/>
</dbReference>
<evidence type="ECO:0000313" key="3">
    <source>
        <dbReference type="Proteomes" id="UP000887013"/>
    </source>
</evidence>
<dbReference type="EMBL" id="BMAW01042644">
    <property type="protein sequence ID" value="GFS35227.1"/>
    <property type="molecule type" value="Genomic_DNA"/>
</dbReference>
<dbReference type="GO" id="GO:1902936">
    <property type="term" value="F:phosphatidylinositol bisphosphate binding"/>
    <property type="evidence" value="ECO:0007669"/>
    <property type="project" value="TreeGrafter"/>
</dbReference>
<sequence length="81" mass="9640">MINESFVLKPCWKIIKVFLSEKIRNRVYFHSSAEKLFDYFPRALLPTEYGGDLRENDMENWSRKANADHKKHGVTGQLNYF</sequence>
<dbReference type="OrthoDB" id="6432774at2759"/>
<dbReference type="InterPro" id="IPR001251">
    <property type="entry name" value="CRAL-TRIO_dom"/>
</dbReference>
<dbReference type="SUPFAM" id="SSF52087">
    <property type="entry name" value="CRAL/TRIO domain"/>
    <property type="match status" value="1"/>
</dbReference>
<dbReference type="Pfam" id="PF00650">
    <property type="entry name" value="CRAL_TRIO"/>
    <property type="match status" value="1"/>
</dbReference>